<dbReference type="Pfam" id="PF13414">
    <property type="entry name" value="TPR_11"/>
    <property type="match status" value="2"/>
</dbReference>
<feature type="region of interest" description="Disordered" evidence="4">
    <location>
        <begin position="637"/>
        <end position="685"/>
    </location>
</feature>
<feature type="signal peptide" evidence="5">
    <location>
        <begin position="1"/>
        <end position="22"/>
    </location>
</feature>
<dbReference type="PANTHER" id="PTHR44943">
    <property type="entry name" value="CELLULOSE SYNTHASE OPERON PROTEIN C"/>
    <property type="match status" value="1"/>
</dbReference>
<name>A0A3A4NMA3_ABYX5</name>
<feature type="repeat" description="TPR" evidence="3">
    <location>
        <begin position="471"/>
        <end position="504"/>
    </location>
</feature>
<reference evidence="6 7" key="1">
    <citation type="journal article" date="2017" name="ISME J.">
        <title>Energy and carbon metabolisms in a deep terrestrial subsurface fluid microbial community.</title>
        <authorList>
            <person name="Momper L."/>
            <person name="Jungbluth S.P."/>
            <person name="Lee M.D."/>
            <person name="Amend J.P."/>
        </authorList>
    </citation>
    <scope>NUCLEOTIDE SEQUENCE [LARGE SCALE GENOMIC DNA]</scope>
    <source>
        <strain evidence="6">SURF_5</strain>
    </source>
</reference>
<dbReference type="InterPro" id="IPR019734">
    <property type="entry name" value="TPR_rpt"/>
</dbReference>
<dbReference type="InterPro" id="IPR013105">
    <property type="entry name" value="TPR_2"/>
</dbReference>
<evidence type="ECO:0000256" key="5">
    <source>
        <dbReference type="SAM" id="SignalP"/>
    </source>
</evidence>
<evidence type="ECO:0000256" key="3">
    <source>
        <dbReference type="PROSITE-ProRule" id="PRU00339"/>
    </source>
</evidence>
<feature type="repeat" description="TPR" evidence="3">
    <location>
        <begin position="241"/>
        <end position="274"/>
    </location>
</feature>
<protein>
    <submittedName>
        <fullName evidence="6">Tetratricopeptide repeat protein</fullName>
    </submittedName>
</protein>
<dbReference type="AlphaFoldDB" id="A0A3A4NMA3"/>
<gene>
    <name evidence="6" type="ORF">C4520_18000</name>
</gene>
<organism evidence="6 7">
    <name type="scientific">Abyssobacteria bacterium (strain SURF_5)</name>
    <dbReference type="NCBI Taxonomy" id="2093360"/>
    <lineage>
        <taxon>Bacteria</taxon>
        <taxon>Pseudomonadati</taxon>
        <taxon>Candidatus Hydrogenedentota</taxon>
        <taxon>Candidatus Abyssobacteria</taxon>
    </lineage>
</organism>
<keyword evidence="1" id="KW-0677">Repeat</keyword>
<comment type="caution">
    <text evidence="6">The sequence shown here is derived from an EMBL/GenBank/DDBJ whole genome shotgun (WGS) entry which is preliminary data.</text>
</comment>
<feature type="repeat" description="TPR" evidence="3">
    <location>
        <begin position="337"/>
        <end position="370"/>
    </location>
</feature>
<evidence type="ECO:0000256" key="4">
    <source>
        <dbReference type="SAM" id="MobiDB-lite"/>
    </source>
</evidence>
<evidence type="ECO:0000256" key="2">
    <source>
        <dbReference type="ARBA" id="ARBA00022803"/>
    </source>
</evidence>
<feature type="chain" id="PRO_5017424101" evidence="5">
    <location>
        <begin position="23"/>
        <end position="825"/>
    </location>
</feature>
<evidence type="ECO:0000256" key="1">
    <source>
        <dbReference type="ARBA" id="ARBA00022737"/>
    </source>
</evidence>
<dbReference type="PANTHER" id="PTHR44943:SF8">
    <property type="entry name" value="TPR REPEAT-CONTAINING PROTEIN MJ0263"/>
    <property type="match status" value="1"/>
</dbReference>
<dbReference type="Pfam" id="PF13432">
    <property type="entry name" value="TPR_16"/>
    <property type="match status" value="1"/>
</dbReference>
<dbReference type="Pfam" id="PF07719">
    <property type="entry name" value="TPR_2"/>
    <property type="match status" value="1"/>
</dbReference>
<dbReference type="SMART" id="SM00028">
    <property type="entry name" value="TPR"/>
    <property type="match status" value="12"/>
</dbReference>
<dbReference type="InterPro" id="IPR051685">
    <property type="entry name" value="Ycf3/AcsC/BcsC/TPR_MFPF"/>
</dbReference>
<dbReference type="Proteomes" id="UP000265882">
    <property type="component" value="Unassembled WGS sequence"/>
</dbReference>
<accession>A0A3A4NMA3</accession>
<feature type="repeat" description="TPR" evidence="3">
    <location>
        <begin position="207"/>
        <end position="240"/>
    </location>
</feature>
<feature type="repeat" description="TPR" evidence="3">
    <location>
        <begin position="779"/>
        <end position="812"/>
    </location>
</feature>
<dbReference type="Pfam" id="PF14559">
    <property type="entry name" value="TPR_19"/>
    <property type="match status" value="1"/>
</dbReference>
<dbReference type="Gene3D" id="1.25.40.10">
    <property type="entry name" value="Tetratricopeptide repeat domain"/>
    <property type="match status" value="6"/>
</dbReference>
<feature type="repeat" description="TPR" evidence="3">
    <location>
        <begin position="371"/>
        <end position="404"/>
    </location>
</feature>
<feature type="repeat" description="TPR" evidence="3">
    <location>
        <begin position="275"/>
        <end position="308"/>
    </location>
</feature>
<dbReference type="PROSITE" id="PS50293">
    <property type="entry name" value="TPR_REGION"/>
    <property type="match status" value="6"/>
</dbReference>
<keyword evidence="2 3" id="KW-0802">TPR repeat</keyword>
<dbReference type="PROSITE" id="PS50005">
    <property type="entry name" value="TPR"/>
    <property type="match status" value="11"/>
</dbReference>
<feature type="repeat" description="TPR" evidence="3">
    <location>
        <begin position="537"/>
        <end position="570"/>
    </location>
</feature>
<dbReference type="SUPFAM" id="SSF48452">
    <property type="entry name" value="TPR-like"/>
    <property type="match status" value="2"/>
</dbReference>
<evidence type="ECO:0000313" key="7">
    <source>
        <dbReference type="Proteomes" id="UP000265882"/>
    </source>
</evidence>
<dbReference type="InterPro" id="IPR011990">
    <property type="entry name" value="TPR-like_helical_dom_sf"/>
</dbReference>
<feature type="repeat" description="TPR" evidence="3">
    <location>
        <begin position="745"/>
        <end position="778"/>
    </location>
</feature>
<proteinExistence type="predicted"/>
<feature type="repeat" description="TPR" evidence="3">
    <location>
        <begin position="711"/>
        <end position="744"/>
    </location>
</feature>
<dbReference type="EMBL" id="QZKU01000123">
    <property type="protein sequence ID" value="RJP16724.1"/>
    <property type="molecule type" value="Genomic_DNA"/>
</dbReference>
<feature type="repeat" description="TPR" evidence="3">
    <location>
        <begin position="571"/>
        <end position="604"/>
    </location>
</feature>
<evidence type="ECO:0000313" key="6">
    <source>
        <dbReference type="EMBL" id="RJP16724.1"/>
    </source>
</evidence>
<keyword evidence="5" id="KW-0732">Signal</keyword>
<sequence length="825" mass="89944">MKHRIFTGFFLLIIVAAARAEALPQGGVYVSAFANMSGDIENDWLGYLIADSIAKNLQVFPQLEVAVRNGGETGRATFASALEVSSLCEAGRSAGAAAVIGGDFRVEGDSFLVNASFYEVDGGKLLSAHSFTSSIGDLYSHLNELSLSLAGGAGVAHTEEQYKRVQLIPTVFEEAIILYGKALMVEATSPEHAELLLRALAVDHSYTDALSALGVHYYKTGALAKSQEAFDRLVQTQPDYPNAYYNLGLVLNSRMHYTKAINAYQLAIEKEPKDADVWNNLGVVYYEMGMYSDAAKSFERALQLSPDHSNAQMNLSRLKQKMEKGLTERPHQTSATFKKHIEAGAALYLSGDYYKAIKHFQKALELEPSNFKANNNMAMAYMKLGDTGSAKEYFKRALKADPTADDVRKIIAELEAASPPAATEVAAEAASAPRDTAAFLRAAGKANLLRKDYDRAEDAFLGVLEQNQNNPDALHGLGLVYMAKGDYIQARQQFEEVLSLDPQNEEAQKRLEDVKFILAAEASQPSLQIPLSPEIQGRAHFVRANELYQKEDYAGAIAEYLRALDLAPADVRILNNLGTAYYAAGRFDEAKAALEKAKKIQPNNETIDKNLQSIALIDAPDHKGEANLFQIVSVEEKMPESPTPTPASQPDATPAASEPASVSTNLPASPEPEPAARLSQAIEEERIPTVRETETTKEVAVVSAAELAGSAQDHLNRGIFKEGTGDLEAALAHYREAVRLEPGNAVAQYNLGNVYFRLGAFESAIQCYNAALLVDPKLAKGYNNIGAALYRLDRIEEAKEAWRRALELEPTIESARENLNKYSGS</sequence>
<dbReference type="Pfam" id="PF00515">
    <property type="entry name" value="TPR_1"/>
    <property type="match status" value="1"/>
</dbReference>